<name>C0DAE7_9FIRM</name>
<evidence type="ECO:0000313" key="2">
    <source>
        <dbReference type="Proteomes" id="UP000004756"/>
    </source>
</evidence>
<dbReference type="AlphaFoldDB" id="C0DAE7"/>
<proteinExistence type="predicted"/>
<protein>
    <submittedName>
        <fullName evidence="1">Uncharacterized protein</fullName>
    </submittedName>
</protein>
<comment type="caution">
    <text evidence="1">The sequence shown here is derived from an EMBL/GenBank/DDBJ whole genome shotgun (WGS) entry which is preliminary data.</text>
</comment>
<accession>C0DAE7</accession>
<gene>
    <name evidence="1" type="ORF">CLOSTASPAR_06250</name>
</gene>
<reference evidence="1 2" key="2">
    <citation type="submission" date="2009-02" db="EMBL/GenBank/DDBJ databases">
        <title>Draft genome sequence of Clostridium asparagiforme (DSM 15981).</title>
        <authorList>
            <person name="Sudarsanam P."/>
            <person name="Ley R."/>
            <person name="Guruge J."/>
            <person name="Turnbaugh P.J."/>
            <person name="Mahowald M."/>
            <person name="Liep D."/>
            <person name="Gordon J."/>
        </authorList>
    </citation>
    <scope>NUCLEOTIDE SEQUENCE [LARGE SCALE GENOMIC DNA]</scope>
    <source>
        <strain evidence="1 2">DSM 15981</strain>
    </source>
</reference>
<dbReference type="EMBL" id="ACCJ01000535">
    <property type="protein sequence ID" value="EEG51663.1"/>
    <property type="molecule type" value="Genomic_DNA"/>
</dbReference>
<keyword evidence="2" id="KW-1185">Reference proteome</keyword>
<dbReference type="Proteomes" id="UP000004756">
    <property type="component" value="Unassembled WGS sequence"/>
</dbReference>
<organism evidence="1 2">
    <name type="scientific">[Clostridium] asparagiforme DSM 15981</name>
    <dbReference type="NCBI Taxonomy" id="518636"/>
    <lineage>
        <taxon>Bacteria</taxon>
        <taxon>Bacillati</taxon>
        <taxon>Bacillota</taxon>
        <taxon>Clostridia</taxon>
        <taxon>Lachnospirales</taxon>
        <taxon>Lachnospiraceae</taxon>
        <taxon>Enterocloster</taxon>
    </lineage>
</organism>
<sequence>MKKKLFHEFHEILRLFAEQFRRRENWCGKPRQGGFPDWPSLTGR</sequence>
<reference evidence="1 2" key="1">
    <citation type="submission" date="2009-01" db="EMBL/GenBank/DDBJ databases">
        <authorList>
            <person name="Fulton L."/>
            <person name="Clifton S."/>
            <person name="Fulton B."/>
            <person name="Xu J."/>
            <person name="Minx P."/>
            <person name="Pepin K.H."/>
            <person name="Johnson M."/>
            <person name="Bhonagiri V."/>
            <person name="Nash W.E."/>
            <person name="Mardis E.R."/>
            <person name="Wilson R.K."/>
        </authorList>
    </citation>
    <scope>NUCLEOTIDE SEQUENCE [LARGE SCALE GENOMIC DNA]</scope>
    <source>
        <strain evidence="1 2">DSM 15981</strain>
    </source>
</reference>
<dbReference type="HOGENOM" id="CLU_3214224_0_0_9"/>
<evidence type="ECO:0000313" key="1">
    <source>
        <dbReference type="EMBL" id="EEG51663.1"/>
    </source>
</evidence>